<dbReference type="EMBL" id="ML732301">
    <property type="protein sequence ID" value="KAB8070480.1"/>
    <property type="molecule type" value="Genomic_DNA"/>
</dbReference>
<dbReference type="Pfam" id="PF12520">
    <property type="entry name" value="DUF3723"/>
    <property type="match status" value="2"/>
</dbReference>
<sequence>MKCPEELAASVRHIHTVWTGIMEGFDTDLLGLSDVKSLEGRSPVWSSADRMYISNLFNSGTLFPNITDRSCRTVLKERVMAIDTIIPSMTTFLENTKYLEPAAILLRGLLPTRFPGSIRQQMRKIYETIDESSQDQFLLSYQRLWLTALRIFPYITGFKPRQDRRGERIEFEGNYHGLFARSAVKYGFSSPKIQRILQDYPSDDMLPGHAGYPAITSDTATRWRLTDRCGMPTESMFQSTKPFLSLENVYYSPKPSIEGTDLTPFAVARDTFLSFFGKTQVPITESSTSEGQRIASYGALSPLNTARGNNGAPEVSLSNVGNELQDTNMCPEPSPGTTGPDAAEMDLENNSNENKQLTLPPLAVTHSPDLQLVVPSALLTPFPPTINLPPPRGGSGSQSFEPDPWQINVLKEAQRMSPKEAKEHFRNTKYEYALYVWDDYEGSRFYYPTAEQLLLVNRFVASRKHWWYARLIDGRLKSIFSGDVQSVLEEDHFVICGYEQAGLYMALKGQEAEL</sequence>
<gene>
    <name evidence="1" type="ORF">BDV29DRAFT_160427</name>
</gene>
<evidence type="ECO:0000313" key="1">
    <source>
        <dbReference type="EMBL" id="KAB8070480.1"/>
    </source>
</evidence>
<accession>A0A5N5WTI1</accession>
<evidence type="ECO:0000313" key="2">
    <source>
        <dbReference type="Proteomes" id="UP000326565"/>
    </source>
</evidence>
<dbReference type="InterPro" id="IPR022198">
    <property type="entry name" value="DUF3723"/>
</dbReference>
<keyword evidence="2" id="KW-1185">Reference proteome</keyword>
<organism evidence="1 2">
    <name type="scientific">Aspergillus leporis</name>
    <dbReference type="NCBI Taxonomy" id="41062"/>
    <lineage>
        <taxon>Eukaryota</taxon>
        <taxon>Fungi</taxon>
        <taxon>Dikarya</taxon>
        <taxon>Ascomycota</taxon>
        <taxon>Pezizomycotina</taxon>
        <taxon>Eurotiomycetes</taxon>
        <taxon>Eurotiomycetidae</taxon>
        <taxon>Eurotiales</taxon>
        <taxon>Aspergillaceae</taxon>
        <taxon>Aspergillus</taxon>
        <taxon>Aspergillus subgen. Circumdati</taxon>
    </lineage>
</organism>
<dbReference type="AlphaFoldDB" id="A0A5N5WTI1"/>
<protein>
    <submittedName>
        <fullName evidence="1">Uncharacterized protein</fullName>
    </submittedName>
</protein>
<proteinExistence type="predicted"/>
<name>A0A5N5WTI1_9EURO</name>
<reference evidence="1 2" key="1">
    <citation type="submission" date="2019-04" db="EMBL/GenBank/DDBJ databases">
        <title>Friends and foes A comparative genomics study of 23 Aspergillus species from section Flavi.</title>
        <authorList>
            <consortium name="DOE Joint Genome Institute"/>
            <person name="Kjaerbolling I."/>
            <person name="Vesth T."/>
            <person name="Frisvad J.C."/>
            <person name="Nybo J.L."/>
            <person name="Theobald S."/>
            <person name="Kildgaard S."/>
            <person name="Isbrandt T."/>
            <person name="Kuo A."/>
            <person name="Sato A."/>
            <person name="Lyhne E.K."/>
            <person name="Kogle M.E."/>
            <person name="Wiebenga A."/>
            <person name="Kun R.S."/>
            <person name="Lubbers R.J."/>
            <person name="Makela M.R."/>
            <person name="Barry K."/>
            <person name="Chovatia M."/>
            <person name="Clum A."/>
            <person name="Daum C."/>
            <person name="Haridas S."/>
            <person name="He G."/>
            <person name="LaButti K."/>
            <person name="Lipzen A."/>
            <person name="Mondo S."/>
            <person name="Riley R."/>
            <person name="Salamov A."/>
            <person name="Simmons B.A."/>
            <person name="Magnuson J.K."/>
            <person name="Henrissat B."/>
            <person name="Mortensen U.H."/>
            <person name="Larsen T.O."/>
            <person name="Devries R.P."/>
            <person name="Grigoriev I.V."/>
            <person name="Machida M."/>
            <person name="Baker S.E."/>
            <person name="Andersen M.R."/>
        </authorList>
    </citation>
    <scope>NUCLEOTIDE SEQUENCE [LARGE SCALE GENOMIC DNA]</scope>
    <source>
        <strain evidence="1 2">CBS 151.66</strain>
    </source>
</reference>
<dbReference type="Proteomes" id="UP000326565">
    <property type="component" value="Unassembled WGS sequence"/>
</dbReference>
<dbReference type="OrthoDB" id="4227485at2759"/>